<name>A0A814YJS7_9BILA</name>
<accession>A0A814YJS7</accession>
<keyword evidence="5" id="KW-1185">Reference proteome</keyword>
<dbReference type="EMBL" id="CAJNOL010002577">
    <property type="protein sequence ID" value="CAF1513279.1"/>
    <property type="molecule type" value="Genomic_DNA"/>
</dbReference>
<evidence type="ECO:0000259" key="1">
    <source>
        <dbReference type="Pfam" id="PF01636"/>
    </source>
</evidence>
<proteinExistence type="predicted"/>
<dbReference type="PANTHER" id="PTHR21310">
    <property type="entry name" value="AMINOGLYCOSIDE PHOSPHOTRANSFERASE-RELATED-RELATED"/>
    <property type="match status" value="1"/>
</dbReference>
<dbReference type="Gene3D" id="3.90.1200.10">
    <property type="match status" value="1"/>
</dbReference>
<organism evidence="2 4">
    <name type="scientific">Rotaria sordida</name>
    <dbReference type="NCBI Taxonomy" id="392033"/>
    <lineage>
        <taxon>Eukaryota</taxon>
        <taxon>Metazoa</taxon>
        <taxon>Spiralia</taxon>
        <taxon>Gnathifera</taxon>
        <taxon>Rotifera</taxon>
        <taxon>Eurotatoria</taxon>
        <taxon>Bdelloidea</taxon>
        <taxon>Philodinida</taxon>
        <taxon>Philodinidae</taxon>
        <taxon>Rotaria</taxon>
    </lineage>
</organism>
<comment type="caution">
    <text evidence="2">The sequence shown here is derived from an EMBL/GenBank/DDBJ whole genome shotgun (WGS) entry which is preliminary data.</text>
</comment>
<dbReference type="PANTHER" id="PTHR21310:SF15">
    <property type="entry name" value="AMINOGLYCOSIDE PHOSPHOTRANSFERASE DOMAIN-CONTAINING PROTEIN"/>
    <property type="match status" value="1"/>
</dbReference>
<dbReference type="EMBL" id="CAJNOH010001573">
    <property type="protein sequence ID" value="CAF1231339.1"/>
    <property type="molecule type" value="Genomic_DNA"/>
</dbReference>
<evidence type="ECO:0000313" key="3">
    <source>
        <dbReference type="EMBL" id="CAF1513279.1"/>
    </source>
</evidence>
<dbReference type="InterPro" id="IPR011009">
    <property type="entry name" value="Kinase-like_dom_sf"/>
</dbReference>
<reference evidence="2" key="1">
    <citation type="submission" date="2021-02" db="EMBL/GenBank/DDBJ databases">
        <authorList>
            <person name="Nowell W R."/>
        </authorList>
    </citation>
    <scope>NUCLEOTIDE SEQUENCE</scope>
</reference>
<evidence type="ECO:0000313" key="5">
    <source>
        <dbReference type="Proteomes" id="UP000663870"/>
    </source>
</evidence>
<evidence type="ECO:0000313" key="2">
    <source>
        <dbReference type="EMBL" id="CAF1231339.1"/>
    </source>
</evidence>
<dbReference type="Proteomes" id="UP000663854">
    <property type="component" value="Unassembled WGS sequence"/>
</dbReference>
<feature type="domain" description="Aminoglycoside phosphotransferase" evidence="1">
    <location>
        <begin position="1"/>
        <end position="161"/>
    </location>
</feature>
<sequence length="246" mass="29250">MTRTPGKPLRTSTTESDIWPKLSIEKQKLIFDELVEYVTQLHSRIPSSNKIRNYKSNGQIGHDSNLQGPWNNYREFFYDQLELKIKTLNEENIFDPVRDDVMKSIKEFQKLNLPEFNDLPNVFTHYDLGLQNLTVNDNYKITGIIDWEWAGSYPVSEEYFHSYKPIVYDKQLKNYLFDQLENHTIPTPRTISRFTLLQNLYDFLESIVPWYLTKVANPEHPIVEKKIFENRDKVKTLVEQIKQELN</sequence>
<dbReference type="Proteomes" id="UP000663870">
    <property type="component" value="Unassembled WGS sequence"/>
</dbReference>
<dbReference type="AlphaFoldDB" id="A0A814YJS7"/>
<dbReference type="Pfam" id="PF01636">
    <property type="entry name" value="APH"/>
    <property type="match status" value="1"/>
</dbReference>
<dbReference type="InterPro" id="IPR051678">
    <property type="entry name" value="AGP_Transferase"/>
</dbReference>
<protein>
    <recommendedName>
        <fullName evidence="1">Aminoglycoside phosphotransferase domain-containing protein</fullName>
    </recommendedName>
</protein>
<evidence type="ECO:0000313" key="4">
    <source>
        <dbReference type="Proteomes" id="UP000663854"/>
    </source>
</evidence>
<dbReference type="InterPro" id="IPR002575">
    <property type="entry name" value="Aminoglycoside_PTrfase"/>
</dbReference>
<dbReference type="SUPFAM" id="SSF56112">
    <property type="entry name" value="Protein kinase-like (PK-like)"/>
    <property type="match status" value="1"/>
</dbReference>
<gene>
    <name evidence="3" type="ORF">JXQ802_LOCUS41119</name>
    <name evidence="2" type="ORF">PYM288_LOCUS26397</name>
</gene>